<evidence type="ECO:0000313" key="3">
    <source>
        <dbReference type="EMBL" id="KAG2173344.1"/>
    </source>
</evidence>
<evidence type="ECO:0000256" key="2">
    <source>
        <dbReference type="ARBA" id="ARBA00023002"/>
    </source>
</evidence>
<dbReference type="EMBL" id="JAEPQZ010000015">
    <property type="protein sequence ID" value="KAG2173344.1"/>
    <property type="molecule type" value="Genomic_DNA"/>
</dbReference>
<reference evidence="3" key="1">
    <citation type="submission" date="2020-12" db="EMBL/GenBank/DDBJ databases">
        <title>Metabolic potential, ecology and presence of endohyphal bacteria is reflected in genomic diversity of Mucoromycotina.</title>
        <authorList>
            <person name="Muszewska A."/>
            <person name="Okrasinska A."/>
            <person name="Steczkiewicz K."/>
            <person name="Drgas O."/>
            <person name="Orlowska M."/>
            <person name="Perlinska-Lenart U."/>
            <person name="Aleksandrzak-Piekarczyk T."/>
            <person name="Szatraj K."/>
            <person name="Zielenkiewicz U."/>
            <person name="Pilsyk S."/>
            <person name="Malc E."/>
            <person name="Mieczkowski P."/>
            <person name="Kruszewska J.S."/>
            <person name="Biernat P."/>
            <person name="Pawlowska J."/>
        </authorList>
    </citation>
    <scope>NUCLEOTIDE SEQUENCE</scope>
    <source>
        <strain evidence="3">WA0000067209</strain>
    </source>
</reference>
<accession>A0A8H7PGR0</accession>
<dbReference type="InterPro" id="IPR002347">
    <property type="entry name" value="SDR_fam"/>
</dbReference>
<dbReference type="SUPFAM" id="SSF51735">
    <property type="entry name" value="NAD(P)-binding Rossmann-fold domains"/>
    <property type="match status" value="1"/>
</dbReference>
<dbReference type="OrthoDB" id="542013at2759"/>
<dbReference type="AlphaFoldDB" id="A0A8H7PGR0"/>
<dbReference type="Pfam" id="PF00106">
    <property type="entry name" value="adh_short"/>
    <property type="match status" value="1"/>
</dbReference>
<dbReference type="Proteomes" id="UP000654370">
    <property type="component" value="Unassembled WGS sequence"/>
</dbReference>
<comment type="similarity">
    <text evidence="1">Belongs to the short-chain dehydrogenases/reductases (SDR) family.</text>
</comment>
<evidence type="ECO:0000313" key="4">
    <source>
        <dbReference type="Proteomes" id="UP000654370"/>
    </source>
</evidence>
<gene>
    <name evidence="3" type="ORF">INT43_004718</name>
</gene>
<keyword evidence="2" id="KW-0560">Oxidoreductase</keyword>
<organism evidence="3 4">
    <name type="scientific">Mortierella isabellina</name>
    <name type="common">Filamentous fungus</name>
    <name type="synonym">Umbelopsis isabellina</name>
    <dbReference type="NCBI Taxonomy" id="91625"/>
    <lineage>
        <taxon>Eukaryota</taxon>
        <taxon>Fungi</taxon>
        <taxon>Fungi incertae sedis</taxon>
        <taxon>Mucoromycota</taxon>
        <taxon>Mucoromycotina</taxon>
        <taxon>Umbelopsidomycetes</taxon>
        <taxon>Umbelopsidales</taxon>
        <taxon>Umbelopsidaceae</taxon>
        <taxon>Umbelopsis</taxon>
    </lineage>
</organism>
<name>A0A8H7PGR0_MORIS</name>
<evidence type="ECO:0000256" key="1">
    <source>
        <dbReference type="ARBA" id="ARBA00006484"/>
    </source>
</evidence>
<dbReference type="InterPro" id="IPR036291">
    <property type="entry name" value="NAD(P)-bd_dom_sf"/>
</dbReference>
<proteinExistence type="inferred from homology"/>
<dbReference type="GO" id="GO:0016491">
    <property type="term" value="F:oxidoreductase activity"/>
    <property type="evidence" value="ECO:0007669"/>
    <property type="project" value="UniProtKB-KW"/>
</dbReference>
<dbReference type="PANTHER" id="PTHR24320:SF152">
    <property type="entry name" value="SHORT-CHAIN DEHYDROGENASE_REDUCTASE FAMILY PROTEIN"/>
    <property type="match status" value="1"/>
</dbReference>
<dbReference type="PANTHER" id="PTHR24320">
    <property type="entry name" value="RETINOL DEHYDROGENASE"/>
    <property type="match status" value="1"/>
</dbReference>
<comment type="caution">
    <text evidence="3">The sequence shown here is derived from an EMBL/GenBank/DDBJ whole genome shotgun (WGS) entry which is preliminary data.</text>
</comment>
<keyword evidence="4" id="KW-1185">Reference proteome</keyword>
<sequence>MKLDREREWTALQKEPLHLNPQNLQGRTLLITGGNAGNCSPFSTQRIGLECAKQLAKMGPSKIILACRNMKTAAEAVESIKAGGFSEVEAWHLDQGSISSVKAFTKRYNDSGLDLHLVLANAGVLSFKSTPTPELTEDGHEVMVATNHSGAVLLTLGLLPSLRRTAAKATGDEIPRIVIVSSDVHYWAELSVSKEQGNMIKAMDSENNWTNNRDRYFDTKLLNVLYAQELGQKLQQSQVKEDKKIVVAVVNPGLVLSREQIEDSNFPMPAERRAIAREYPEGCKTHLFASIDPSAAKPTEVVYYSNCRPFESADITLGSEGEALSNRVWKDTLEALGATEQEFQL</sequence>
<protein>
    <submittedName>
        <fullName evidence="3">Uncharacterized protein</fullName>
    </submittedName>
</protein>
<dbReference type="Gene3D" id="3.40.50.720">
    <property type="entry name" value="NAD(P)-binding Rossmann-like Domain"/>
    <property type="match status" value="1"/>
</dbReference>